<dbReference type="InterPro" id="IPR011009">
    <property type="entry name" value="Kinase-like_dom_sf"/>
</dbReference>
<protein>
    <recommendedName>
        <fullName evidence="3">Protein kinase domain-containing protein</fullName>
    </recommendedName>
</protein>
<evidence type="ECO:0000313" key="2">
    <source>
        <dbReference type="Proteomes" id="UP000250140"/>
    </source>
</evidence>
<keyword evidence="2" id="KW-1185">Reference proteome</keyword>
<gene>
    <name evidence="1" type="ORF">AOQ84DRAFT_417210</name>
</gene>
<sequence>MLSRVWHYFRSGEQHPVRAEDEEAPQPPSSRLPYFGLSVPLEASFQPEDSKDWYTNFFGQAYVVPHRDGKSVLVFPSNFRGEEASLGFVRDDDADPMNMVQYAATVYKHLKEDHPRLVKYLGTTSSGFRLERLTPGPMPSRFPHPSTSQPVLSLYWRWALHSLKALQFIHSKSVFLNDFCNETLWLREDFSLAIVGFLNATIDGVS</sequence>
<dbReference type="EMBL" id="KV748790">
    <property type="protein sequence ID" value="OCL13058.1"/>
    <property type="molecule type" value="Genomic_DNA"/>
</dbReference>
<dbReference type="AlphaFoldDB" id="A0A8E2F9Y8"/>
<name>A0A8E2F9Y8_9PEZI</name>
<feature type="non-terminal residue" evidence="1">
    <location>
        <position position="206"/>
    </location>
</feature>
<accession>A0A8E2F9Y8</accession>
<dbReference type="SUPFAM" id="SSF56112">
    <property type="entry name" value="Protein kinase-like (PK-like)"/>
    <property type="match status" value="1"/>
</dbReference>
<reference evidence="1 2" key="1">
    <citation type="journal article" date="2016" name="Nat. Commun.">
        <title>Ectomycorrhizal ecology is imprinted in the genome of the dominant symbiotic fungus Cenococcum geophilum.</title>
        <authorList>
            <consortium name="DOE Joint Genome Institute"/>
            <person name="Peter M."/>
            <person name="Kohler A."/>
            <person name="Ohm R.A."/>
            <person name="Kuo A."/>
            <person name="Krutzmann J."/>
            <person name="Morin E."/>
            <person name="Arend M."/>
            <person name="Barry K.W."/>
            <person name="Binder M."/>
            <person name="Choi C."/>
            <person name="Clum A."/>
            <person name="Copeland A."/>
            <person name="Grisel N."/>
            <person name="Haridas S."/>
            <person name="Kipfer T."/>
            <person name="LaButti K."/>
            <person name="Lindquist E."/>
            <person name="Lipzen A."/>
            <person name="Maire R."/>
            <person name="Meier B."/>
            <person name="Mihaltcheva S."/>
            <person name="Molinier V."/>
            <person name="Murat C."/>
            <person name="Poggeler S."/>
            <person name="Quandt C.A."/>
            <person name="Sperisen C."/>
            <person name="Tritt A."/>
            <person name="Tisserant E."/>
            <person name="Crous P.W."/>
            <person name="Henrissat B."/>
            <person name="Nehls U."/>
            <person name="Egli S."/>
            <person name="Spatafora J.W."/>
            <person name="Grigoriev I.V."/>
            <person name="Martin F.M."/>
        </authorList>
    </citation>
    <scope>NUCLEOTIDE SEQUENCE [LARGE SCALE GENOMIC DNA]</scope>
    <source>
        <strain evidence="1 2">CBS 207.34</strain>
    </source>
</reference>
<dbReference type="OrthoDB" id="20729at2759"/>
<evidence type="ECO:0008006" key="3">
    <source>
        <dbReference type="Google" id="ProtNLM"/>
    </source>
</evidence>
<evidence type="ECO:0000313" key="1">
    <source>
        <dbReference type="EMBL" id="OCL13058.1"/>
    </source>
</evidence>
<organism evidence="1 2">
    <name type="scientific">Glonium stellatum</name>
    <dbReference type="NCBI Taxonomy" id="574774"/>
    <lineage>
        <taxon>Eukaryota</taxon>
        <taxon>Fungi</taxon>
        <taxon>Dikarya</taxon>
        <taxon>Ascomycota</taxon>
        <taxon>Pezizomycotina</taxon>
        <taxon>Dothideomycetes</taxon>
        <taxon>Pleosporomycetidae</taxon>
        <taxon>Gloniales</taxon>
        <taxon>Gloniaceae</taxon>
        <taxon>Glonium</taxon>
    </lineage>
</organism>
<dbReference type="Proteomes" id="UP000250140">
    <property type="component" value="Unassembled WGS sequence"/>
</dbReference>
<proteinExistence type="predicted"/>